<keyword evidence="5" id="KW-0808">Transferase</keyword>
<dbReference type="PANTHER" id="PTHR45436">
    <property type="entry name" value="SENSOR HISTIDINE KINASE YKOH"/>
    <property type="match status" value="1"/>
</dbReference>
<comment type="subcellular location">
    <subcellularLocation>
        <location evidence="2">Membrane</location>
    </subcellularLocation>
</comment>
<dbReference type="InterPro" id="IPR050428">
    <property type="entry name" value="TCS_sensor_his_kinase"/>
</dbReference>
<dbReference type="Proteomes" id="UP000450676">
    <property type="component" value="Unassembled WGS sequence"/>
</dbReference>
<comment type="catalytic activity">
    <reaction evidence="1">
        <text>ATP + protein L-histidine = ADP + protein N-phospho-L-histidine.</text>
        <dbReference type="EC" id="2.7.13.3"/>
    </reaction>
</comment>
<evidence type="ECO:0000256" key="3">
    <source>
        <dbReference type="ARBA" id="ARBA00012438"/>
    </source>
</evidence>
<name>A0A7X4KQJ6_9BURK</name>
<evidence type="ECO:0000256" key="8">
    <source>
        <dbReference type="ARBA" id="ARBA00022989"/>
    </source>
</evidence>
<dbReference type="RefSeq" id="WP_161074649.1">
    <property type="nucleotide sequence ID" value="NZ_WWCU01000036.1"/>
</dbReference>
<feature type="transmembrane region" description="Helical" evidence="10">
    <location>
        <begin position="120"/>
        <end position="141"/>
    </location>
</feature>
<dbReference type="SMART" id="SM00388">
    <property type="entry name" value="HisKA"/>
    <property type="match status" value="1"/>
</dbReference>
<proteinExistence type="predicted"/>
<protein>
    <recommendedName>
        <fullName evidence="3">histidine kinase</fullName>
        <ecNumber evidence="3">2.7.13.3</ecNumber>
    </recommendedName>
</protein>
<sequence length="404" mass="42521">MSLRRRITAAYALYALGMVICFTLITTFTVEGIEGHLVDARLRQAALWAVPRHAAGLTVEMPAGISFHQDQEIPHALRDLADGIHDKHIEGHGLHVLAGSAEGRPYVVVDHQSDYDKVEVVVYSMVACCMIGFLVFSYFLAGHLARGVINPLAALSEAVASGQPLPDIVHPRELAELARALNERTCSLHQALERERCFAGDASHELRTALTVILGAAEVLQAQPGANCAEKSPVQRIVRAATEASELVQVLLLLARAPTAEQAAPVDIAAIVARAMARHAPLASAKGVQLRLGESVPFTVHAPAELCAAAVGNLIQNACIYTEAGEVAVHYQARQLVVEDTGGGLPAAVLAAIADKAAPPSQGSAGTGLGLSLTQRICSYLGGSLAYEPTPAGGSRFTITFAPL</sequence>
<dbReference type="SMART" id="SM00387">
    <property type="entry name" value="HATPase_c"/>
    <property type="match status" value="1"/>
</dbReference>
<evidence type="ECO:0000313" key="13">
    <source>
        <dbReference type="Proteomes" id="UP000450676"/>
    </source>
</evidence>
<dbReference type="GO" id="GO:0000155">
    <property type="term" value="F:phosphorelay sensor kinase activity"/>
    <property type="evidence" value="ECO:0007669"/>
    <property type="project" value="InterPro"/>
</dbReference>
<keyword evidence="8 10" id="KW-1133">Transmembrane helix</keyword>
<evidence type="ECO:0000256" key="5">
    <source>
        <dbReference type="ARBA" id="ARBA00022679"/>
    </source>
</evidence>
<dbReference type="EMBL" id="WWCU01000036">
    <property type="protein sequence ID" value="MYN10361.1"/>
    <property type="molecule type" value="Genomic_DNA"/>
</dbReference>
<evidence type="ECO:0000256" key="1">
    <source>
        <dbReference type="ARBA" id="ARBA00000085"/>
    </source>
</evidence>
<dbReference type="PRINTS" id="PR00344">
    <property type="entry name" value="BCTRLSENSOR"/>
</dbReference>
<feature type="transmembrane region" description="Helical" evidence="10">
    <location>
        <begin position="12"/>
        <end position="30"/>
    </location>
</feature>
<evidence type="ECO:0000256" key="7">
    <source>
        <dbReference type="ARBA" id="ARBA00022777"/>
    </source>
</evidence>
<dbReference type="AlphaFoldDB" id="A0A7X4KQJ6"/>
<keyword evidence="7 12" id="KW-0418">Kinase</keyword>
<keyword evidence="13" id="KW-1185">Reference proteome</keyword>
<evidence type="ECO:0000256" key="10">
    <source>
        <dbReference type="SAM" id="Phobius"/>
    </source>
</evidence>
<dbReference type="PROSITE" id="PS50109">
    <property type="entry name" value="HIS_KIN"/>
    <property type="match status" value="1"/>
</dbReference>
<keyword evidence="9 10" id="KW-0472">Membrane</keyword>
<accession>A0A7X4KQJ6</accession>
<evidence type="ECO:0000256" key="6">
    <source>
        <dbReference type="ARBA" id="ARBA00022692"/>
    </source>
</evidence>
<dbReference type="PANTHER" id="PTHR45436:SF16">
    <property type="entry name" value="HISTIDINE KINASE"/>
    <property type="match status" value="1"/>
</dbReference>
<dbReference type="Pfam" id="PF00512">
    <property type="entry name" value="HisKA"/>
    <property type="match status" value="1"/>
</dbReference>
<dbReference type="GO" id="GO:0005886">
    <property type="term" value="C:plasma membrane"/>
    <property type="evidence" value="ECO:0007669"/>
    <property type="project" value="TreeGrafter"/>
</dbReference>
<feature type="domain" description="Histidine kinase" evidence="11">
    <location>
        <begin position="201"/>
        <end position="404"/>
    </location>
</feature>
<gene>
    <name evidence="12" type="ORF">GTP77_23845</name>
</gene>
<evidence type="ECO:0000313" key="12">
    <source>
        <dbReference type="EMBL" id="MYN10361.1"/>
    </source>
</evidence>
<dbReference type="Gene3D" id="3.30.565.10">
    <property type="entry name" value="Histidine kinase-like ATPase, C-terminal domain"/>
    <property type="match status" value="1"/>
</dbReference>
<evidence type="ECO:0000259" key="11">
    <source>
        <dbReference type="PROSITE" id="PS50109"/>
    </source>
</evidence>
<evidence type="ECO:0000256" key="2">
    <source>
        <dbReference type="ARBA" id="ARBA00004370"/>
    </source>
</evidence>
<reference evidence="12 13" key="1">
    <citation type="submission" date="2019-12" db="EMBL/GenBank/DDBJ databases">
        <title>Novel species isolated from a subtropical stream in China.</title>
        <authorList>
            <person name="Lu H."/>
        </authorList>
    </citation>
    <scope>NUCLEOTIDE SEQUENCE [LARGE SCALE GENOMIC DNA]</scope>
    <source>
        <strain evidence="12 13">FT127W</strain>
    </source>
</reference>
<keyword evidence="6 10" id="KW-0812">Transmembrane</keyword>
<dbReference type="InterPro" id="IPR005467">
    <property type="entry name" value="His_kinase_dom"/>
</dbReference>
<comment type="caution">
    <text evidence="12">The sequence shown here is derived from an EMBL/GenBank/DDBJ whole genome shotgun (WGS) entry which is preliminary data.</text>
</comment>
<dbReference type="InterPro" id="IPR036097">
    <property type="entry name" value="HisK_dim/P_sf"/>
</dbReference>
<dbReference type="InterPro" id="IPR003594">
    <property type="entry name" value="HATPase_dom"/>
</dbReference>
<dbReference type="InterPro" id="IPR036890">
    <property type="entry name" value="HATPase_C_sf"/>
</dbReference>
<dbReference type="CDD" id="cd00082">
    <property type="entry name" value="HisKA"/>
    <property type="match status" value="1"/>
</dbReference>
<dbReference type="Pfam" id="PF02518">
    <property type="entry name" value="HATPase_c"/>
    <property type="match status" value="1"/>
</dbReference>
<dbReference type="InterPro" id="IPR004358">
    <property type="entry name" value="Sig_transdc_His_kin-like_C"/>
</dbReference>
<organism evidence="12 13">
    <name type="scientific">Pseudoduganella aquatica</name>
    <dbReference type="NCBI Taxonomy" id="2660641"/>
    <lineage>
        <taxon>Bacteria</taxon>
        <taxon>Pseudomonadati</taxon>
        <taxon>Pseudomonadota</taxon>
        <taxon>Betaproteobacteria</taxon>
        <taxon>Burkholderiales</taxon>
        <taxon>Oxalobacteraceae</taxon>
        <taxon>Telluria group</taxon>
        <taxon>Pseudoduganella</taxon>
    </lineage>
</organism>
<evidence type="ECO:0000256" key="4">
    <source>
        <dbReference type="ARBA" id="ARBA00022553"/>
    </source>
</evidence>
<dbReference type="SUPFAM" id="SSF47384">
    <property type="entry name" value="Homodimeric domain of signal transducing histidine kinase"/>
    <property type="match status" value="1"/>
</dbReference>
<keyword evidence="4" id="KW-0597">Phosphoprotein</keyword>
<dbReference type="Gene3D" id="1.10.287.130">
    <property type="match status" value="1"/>
</dbReference>
<dbReference type="SUPFAM" id="SSF55874">
    <property type="entry name" value="ATPase domain of HSP90 chaperone/DNA topoisomerase II/histidine kinase"/>
    <property type="match status" value="1"/>
</dbReference>
<dbReference type="EC" id="2.7.13.3" evidence="3"/>
<dbReference type="InterPro" id="IPR003661">
    <property type="entry name" value="HisK_dim/P_dom"/>
</dbReference>
<evidence type="ECO:0000256" key="9">
    <source>
        <dbReference type="ARBA" id="ARBA00023136"/>
    </source>
</evidence>